<dbReference type="PANTHER" id="PTHR44688:SF16">
    <property type="entry name" value="DNA-BINDING TRANSCRIPTIONAL ACTIVATOR DEVR_DOSR"/>
    <property type="match status" value="1"/>
</dbReference>
<dbReference type="SUPFAM" id="SSF46894">
    <property type="entry name" value="C-terminal effector domain of the bipartite response regulators"/>
    <property type="match status" value="1"/>
</dbReference>
<keyword evidence="1" id="KW-0805">Transcription regulation</keyword>
<keyword evidence="2" id="KW-0238">DNA-binding</keyword>
<proteinExistence type="predicted"/>
<dbReference type="InterPro" id="IPR005143">
    <property type="entry name" value="TF_LuxR_autoind-bd_dom"/>
</dbReference>
<dbReference type="EMBL" id="KM017070">
    <property type="protein sequence ID" value="AJW29319.1"/>
    <property type="molecule type" value="Genomic_DNA"/>
</dbReference>
<dbReference type="InterPro" id="IPR036388">
    <property type="entry name" value="WH-like_DNA-bd_sf"/>
</dbReference>
<accession>A0A0D4ZYT8</accession>
<dbReference type="Gene3D" id="3.30.450.80">
    <property type="entry name" value="Transcription factor LuxR-like, autoinducer-binding domain"/>
    <property type="match status" value="1"/>
</dbReference>
<evidence type="ECO:0000256" key="2">
    <source>
        <dbReference type="ARBA" id="ARBA00023125"/>
    </source>
</evidence>
<dbReference type="Pfam" id="PF03472">
    <property type="entry name" value="Autoind_bind"/>
    <property type="match status" value="1"/>
</dbReference>
<keyword evidence="3" id="KW-0804">Transcription</keyword>
<dbReference type="Gene3D" id="1.10.10.10">
    <property type="entry name" value="Winged helix-like DNA-binding domain superfamily/Winged helix DNA-binding domain"/>
    <property type="match status" value="1"/>
</dbReference>
<dbReference type="InterPro" id="IPR016032">
    <property type="entry name" value="Sig_transdc_resp-reg_C-effctor"/>
</dbReference>
<feature type="domain" description="HTH luxR-type" evidence="4">
    <location>
        <begin position="173"/>
        <end position="238"/>
    </location>
</feature>
<dbReference type="PROSITE" id="PS50043">
    <property type="entry name" value="HTH_LUXR_2"/>
    <property type="match status" value="1"/>
</dbReference>
<dbReference type="GO" id="GO:0006355">
    <property type="term" value="P:regulation of DNA-templated transcription"/>
    <property type="evidence" value="ECO:0007669"/>
    <property type="project" value="InterPro"/>
</dbReference>
<dbReference type="SUPFAM" id="SSF75516">
    <property type="entry name" value="Pheromone-binding domain of LuxR-like quorum-sensing transcription factors"/>
    <property type="match status" value="1"/>
</dbReference>
<name>A0A0D4ZYT8_9SPHN</name>
<reference evidence="5" key="1">
    <citation type="submission" date="2014-06" db="EMBL/GenBank/DDBJ databases">
        <title>Molecular and ecological studies on carbamate pesticide degrading bacteria isolated from agricultural soils.</title>
        <authorList>
            <person name="Kim D.-U."/>
            <person name="Ka J.-O."/>
        </authorList>
    </citation>
    <scope>NUCLEOTIDE SEQUENCE</scope>
    <source>
        <strain evidence="5">NS2</strain>
        <plasmid evidence="5">201</plasmid>
    </source>
</reference>
<geneLocation type="plasmid" evidence="5">
    <name>201</name>
</geneLocation>
<evidence type="ECO:0000313" key="5">
    <source>
        <dbReference type="EMBL" id="AJW29319.1"/>
    </source>
</evidence>
<dbReference type="AlphaFoldDB" id="A0A0D4ZYT8"/>
<evidence type="ECO:0000256" key="3">
    <source>
        <dbReference type="ARBA" id="ARBA00023163"/>
    </source>
</evidence>
<dbReference type="InterPro" id="IPR036693">
    <property type="entry name" value="TF_LuxR_autoind-bd_dom_sf"/>
</dbReference>
<gene>
    <name evidence="5" type="ORF">plasmid201_131</name>
</gene>
<organism evidence="5">
    <name type="scientific">Sphingomonas sp. NS2</name>
    <dbReference type="NCBI Taxonomy" id="908605"/>
    <lineage>
        <taxon>Bacteria</taxon>
        <taxon>Pseudomonadati</taxon>
        <taxon>Pseudomonadota</taxon>
        <taxon>Alphaproteobacteria</taxon>
        <taxon>Sphingomonadales</taxon>
        <taxon>Sphingomonadaceae</taxon>
        <taxon>Sphingomonas</taxon>
    </lineage>
</organism>
<dbReference type="InterPro" id="IPR000792">
    <property type="entry name" value="Tscrpt_reg_LuxR_C"/>
</dbReference>
<dbReference type="Pfam" id="PF00196">
    <property type="entry name" value="GerE"/>
    <property type="match status" value="1"/>
</dbReference>
<evidence type="ECO:0000256" key="1">
    <source>
        <dbReference type="ARBA" id="ARBA00023015"/>
    </source>
</evidence>
<dbReference type="CDD" id="cd06170">
    <property type="entry name" value="LuxR_C_like"/>
    <property type="match status" value="1"/>
</dbReference>
<dbReference type="SMART" id="SM00421">
    <property type="entry name" value="HTH_LUXR"/>
    <property type="match status" value="1"/>
</dbReference>
<keyword evidence="5" id="KW-0614">Plasmid</keyword>
<dbReference type="GO" id="GO:0003677">
    <property type="term" value="F:DNA binding"/>
    <property type="evidence" value="ECO:0007669"/>
    <property type="project" value="UniProtKB-KW"/>
</dbReference>
<protein>
    <submittedName>
        <fullName evidence="5">Transcriptional regulator, LuxR family</fullName>
    </submittedName>
</protein>
<sequence length="248" mass="27035">MMIGLGQLQEFCAVAAAIQDSQALAGVMAEITREMGFRYFALVHHIDLKPAVSSVHIVDYPPEWVERFQARRLYASDPIHRASHRTNVGFAWSAVQSLITLSAADRAILAEAHAAGLGDGFTVPAHIPGEVNGSCSFAMGSGDVLDQRQFPLVQLIGSFAFEAARRLSRQTQAPCEGPSLTERQAECVALVARGKTDWEISQILGIGQETVIQHVKDARDRYGVTKRTLLAIRALFDGQISFADVFGR</sequence>
<evidence type="ECO:0000259" key="4">
    <source>
        <dbReference type="PROSITE" id="PS50043"/>
    </source>
</evidence>
<dbReference type="PANTHER" id="PTHR44688">
    <property type="entry name" value="DNA-BINDING TRANSCRIPTIONAL ACTIVATOR DEVR_DOSR"/>
    <property type="match status" value="1"/>
</dbReference>